<dbReference type="GO" id="GO:0006427">
    <property type="term" value="P:histidyl-tRNA aminoacylation"/>
    <property type="evidence" value="ECO:0007669"/>
    <property type="project" value="TreeGrafter"/>
</dbReference>
<evidence type="ECO:0000256" key="2">
    <source>
        <dbReference type="ARBA" id="ARBA00004667"/>
    </source>
</evidence>
<keyword evidence="11" id="KW-0808">Transferase</keyword>
<dbReference type="InterPro" id="IPR004516">
    <property type="entry name" value="HisRS/HisZ"/>
</dbReference>
<dbReference type="PIRSF" id="PIRSF001549">
    <property type="entry name" value="His-tRNA_synth"/>
    <property type="match status" value="1"/>
</dbReference>
<dbReference type="SUPFAM" id="SSF55681">
    <property type="entry name" value="Class II aaRS and biotin synthetases"/>
    <property type="match status" value="1"/>
</dbReference>
<evidence type="ECO:0000256" key="6">
    <source>
        <dbReference type="ARBA" id="ARBA00022490"/>
    </source>
</evidence>
<comment type="subunit">
    <text evidence="4 8">Heteromultimer composed of HisG and HisZ subunits.</text>
</comment>
<dbReference type="CDD" id="cd00773">
    <property type="entry name" value="HisRS-like_core"/>
    <property type="match status" value="1"/>
</dbReference>
<keyword evidence="11" id="KW-0328">Glycosyltransferase</keyword>
<feature type="binding site" evidence="9">
    <location>
        <begin position="275"/>
        <end position="276"/>
    </location>
    <ligand>
        <name>L-histidine</name>
        <dbReference type="ChEBI" id="CHEBI:57595"/>
    </ligand>
</feature>
<comment type="subcellular location">
    <subcellularLocation>
        <location evidence="1 8">Cytoplasm</location>
    </subcellularLocation>
</comment>
<comment type="function">
    <text evidence="7 8">Required for the first step of histidine biosynthesis. May allow the feedback regulation of ATP phosphoribosyltransferase activity by histidine.</text>
</comment>
<dbReference type="Pfam" id="PF13393">
    <property type="entry name" value="tRNA-synt_His"/>
    <property type="match status" value="1"/>
</dbReference>
<dbReference type="AlphaFoldDB" id="A0A916VFM4"/>
<gene>
    <name evidence="8 11" type="primary">hisZ</name>
    <name evidence="11" type="ORF">PRECH8_17480</name>
</gene>
<dbReference type="GO" id="GO:0004821">
    <property type="term" value="F:histidine-tRNA ligase activity"/>
    <property type="evidence" value="ECO:0007669"/>
    <property type="project" value="TreeGrafter"/>
</dbReference>
<dbReference type="Proteomes" id="UP000654993">
    <property type="component" value="Unassembled WGS sequence"/>
</dbReference>
<dbReference type="PROSITE" id="PS50862">
    <property type="entry name" value="AA_TRNA_LIGASE_II"/>
    <property type="match status" value="1"/>
</dbReference>
<accession>A0A916VFM4</accession>
<dbReference type="NCBIfam" id="TIGR00443">
    <property type="entry name" value="hisZ_biosyn_reg"/>
    <property type="match status" value="1"/>
</dbReference>
<dbReference type="GO" id="GO:0140096">
    <property type="term" value="F:catalytic activity, acting on a protein"/>
    <property type="evidence" value="ECO:0007669"/>
    <property type="project" value="UniProtKB-ARBA"/>
</dbReference>
<reference evidence="11" key="2">
    <citation type="journal article" date="2021" name="Data Brief">
        <title>Draft genome sequence data of the facultative, thermophilic, xylanolytic bacterium Paenibacillus sp. strain DA-C8.</title>
        <authorList>
            <person name="Chhe C."/>
            <person name="Uke A."/>
            <person name="Baramee S."/>
            <person name="Ungkulpasvich U."/>
            <person name="Tachaapaikoon C."/>
            <person name="Pason P."/>
            <person name="Waeonukul R."/>
            <person name="Ratanakhanokchai K."/>
            <person name="Kosugi A."/>
        </authorList>
    </citation>
    <scope>NUCLEOTIDE SEQUENCE</scope>
    <source>
        <strain evidence="11">DA-C8</strain>
    </source>
</reference>
<dbReference type="PANTHER" id="PTHR43707:SF1">
    <property type="entry name" value="HISTIDINE--TRNA LIGASE, MITOCHONDRIAL-RELATED"/>
    <property type="match status" value="1"/>
</dbReference>
<name>A0A916VFM4_9BACL</name>
<feature type="domain" description="Aminoacyl-transfer RNA synthetases class-II family profile" evidence="10">
    <location>
        <begin position="36"/>
        <end position="325"/>
    </location>
</feature>
<evidence type="ECO:0000256" key="4">
    <source>
        <dbReference type="ARBA" id="ARBA00011496"/>
    </source>
</evidence>
<dbReference type="GO" id="GO:0005737">
    <property type="term" value="C:cytoplasm"/>
    <property type="evidence" value="ECO:0007669"/>
    <property type="project" value="UniProtKB-SubCell"/>
</dbReference>
<dbReference type="NCBIfam" id="NF008941">
    <property type="entry name" value="PRK12292.2-4"/>
    <property type="match status" value="1"/>
</dbReference>
<comment type="pathway">
    <text evidence="2 8">Amino-acid biosynthesis; L-histidine biosynthesis; L-histidine from 5-phospho-alpha-D-ribose 1-diphosphate: step 1/9.</text>
</comment>
<sequence length="407" mass="45525">MPKPKVFEKPSGVKDYLPKTVARLRRIEIQVLACMEQWGYRQIMTPTLEYYDTVGVTSSTSDKRLFKLLDHRGTTLVLRSDMTAPIARVVSSLLKDEPLPIRLAYHANVFRAFEEEAGRDAEFFQTGVELVGDASADADAEVIALATAALQAAGISEFKLALGHQGLLNGLLRESLEGQEEAQDQLKQCLLARDYVGYRYFIRNMGVPPEIQNKLEAILELRGGKEVCEKVASYTQDEETRAAVHNLCEIWEALEAYGVSDRMLIDLTMIGHFSYYTGMVFEAYSAQSGFPVASGGRYDNLLQRFERPAPATGFALKTTRILEILGPSVKEDEKRVLLVYDAAHRREAYARASELRSRQGYVVETYRADARETPEIEHTADGKASWSGRVYDEIVLMTDAARGGMGR</sequence>
<reference evidence="11" key="1">
    <citation type="submission" date="2020-08" db="EMBL/GenBank/DDBJ databases">
        <authorList>
            <person name="Uke A."/>
            <person name="Chhe C."/>
            <person name="Baramee S."/>
            <person name="Kosugi A."/>
        </authorList>
    </citation>
    <scope>NUCLEOTIDE SEQUENCE</scope>
    <source>
        <strain evidence="11">DA-C8</strain>
    </source>
</reference>
<proteinExistence type="inferred from homology"/>
<dbReference type="InterPro" id="IPR041715">
    <property type="entry name" value="HisRS-like_core"/>
</dbReference>
<evidence type="ECO:0000256" key="9">
    <source>
        <dbReference type="PIRSR" id="PIRSR001549-1"/>
    </source>
</evidence>
<dbReference type="GO" id="GO:0016757">
    <property type="term" value="F:glycosyltransferase activity"/>
    <property type="evidence" value="ECO:0007669"/>
    <property type="project" value="UniProtKB-KW"/>
</dbReference>
<evidence type="ECO:0000256" key="7">
    <source>
        <dbReference type="ARBA" id="ARBA00025246"/>
    </source>
</evidence>
<evidence type="ECO:0000256" key="3">
    <source>
        <dbReference type="ARBA" id="ARBA00005539"/>
    </source>
</evidence>
<keyword evidence="8" id="KW-0368">Histidine biosynthesis</keyword>
<dbReference type="InterPro" id="IPR006195">
    <property type="entry name" value="aa-tRNA-synth_II"/>
</dbReference>
<feature type="binding site" evidence="9">
    <location>
        <position position="125"/>
    </location>
    <ligand>
        <name>L-histidine</name>
        <dbReference type="ChEBI" id="CHEBI:57595"/>
    </ligand>
</feature>
<feature type="binding site" evidence="9">
    <location>
        <begin position="81"/>
        <end position="83"/>
    </location>
    <ligand>
        <name>L-histidine</name>
        <dbReference type="ChEBI" id="CHEBI:57595"/>
    </ligand>
</feature>
<evidence type="ECO:0000259" key="10">
    <source>
        <dbReference type="PROSITE" id="PS50862"/>
    </source>
</evidence>
<dbReference type="RefSeq" id="WP_200966708.1">
    <property type="nucleotide sequence ID" value="NZ_BMAQ01000019.1"/>
</dbReference>
<feature type="binding site" evidence="9">
    <location>
        <position position="129"/>
    </location>
    <ligand>
        <name>L-histidine</name>
        <dbReference type="ChEBI" id="CHEBI:57595"/>
    </ligand>
</feature>
<protein>
    <recommendedName>
        <fullName evidence="5 8">ATP phosphoribosyltransferase regulatory subunit</fullName>
    </recommendedName>
</protein>
<dbReference type="HAMAP" id="MF_00125">
    <property type="entry name" value="HisZ"/>
    <property type="match status" value="1"/>
</dbReference>
<comment type="similarity">
    <text evidence="3 8">Belongs to the class-II aminoacyl-tRNA synthetase family. HisZ subfamily.</text>
</comment>
<comment type="miscellaneous">
    <text evidence="8">This function is generally fulfilled by the C-terminal part of HisG, which is missing in some bacteria such as this one.</text>
</comment>
<dbReference type="Gene3D" id="3.30.930.10">
    <property type="entry name" value="Bira Bifunctional Protein, Domain 2"/>
    <property type="match status" value="1"/>
</dbReference>
<comment type="caution">
    <text evidence="11">The sequence shown here is derived from an EMBL/GenBank/DDBJ whole genome shotgun (WGS) entry which is preliminary data.</text>
</comment>
<feature type="binding site" evidence="9">
    <location>
        <position position="111"/>
    </location>
    <ligand>
        <name>L-histidine</name>
        <dbReference type="ChEBI" id="CHEBI:57595"/>
    </ligand>
</feature>
<dbReference type="PANTHER" id="PTHR43707">
    <property type="entry name" value="HISTIDYL-TRNA SYNTHETASE"/>
    <property type="match status" value="1"/>
</dbReference>
<dbReference type="InterPro" id="IPR045864">
    <property type="entry name" value="aa-tRNA-synth_II/BPL/LPL"/>
</dbReference>
<evidence type="ECO:0000256" key="8">
    <source>
        <dbReference type="HAMAP-Rule" id="MF_00125"/>
    </source>
</evidence>
<evidence type="ECO:0000313" key="11">
    <source>
        <dbReference type="EMBL" id="GFR38452.1"/>
    </source>
</evidence>
<keyword evidence="6 8" id="KW-0963">Cytoplasm</keyword>
<dbReference type="InterPro" id="IPR004517">
    <property type="entry name" value="HisZ"/>
</dbReference>
<dbReference type="EMBL" id="BMAQ01000019">
    <property type="protein sequence ID" value="GFR38452.1"/>
    <property type="molecule type" value="Genomic_DNA"/>
</dbReference>
<evidence type="ECO:0000256" key="5">
    <source>
        <dbReference type="ARBA" id="ARBA00020397"/>
    </source>
</evidence>
<organism evidence="11 12">
    <name type="scientific">Insulibacter thermoxylanivorax</name>
    <dbReference type="NCBI Taxonomy" id="2749268"/>
    <lineage>
        <taxon>Bacteria</taxon>
        <taxon>Bacillati</taxon>
        <taxon>Bacillota</taxon>
        <taxon>Bacilli</taxon>
        <taxon>Bacillales</taxon>
        <taxon>Paenibacillaceae</taxon>
        <taxon>Insulibacter</taxon>
    </lineage>
</organism>
<evidence type="ECO:0000313" key="12">
    <source>
        <dbReference type="Proteomes" id="UP000654993"/>
    </source>
</evidence>
<evidence type="ECO:0000256" key="1">
    <source>
        <dbReference type="ARBA" id="ARBA00004496"/>
    </source>
</evidence>
<keyword evidence="8" id="KW-0028">Amino-acid biosynthesis</keyword>
<dbReference type="GO" id="GO:0000105">
    <property type="term" value="P:L-histidine biosynthetic process"/>
    <property type="evidence" value="ECO:0007669"/>
    <property type="project" value="UniProtKB-UniRule"/>
</dbReference>
<keyword evidence="12" id="KW-1185">Reference proteome</keyword>